<reference evidence="2" key="1">
    <citation type="journal article" date="2023" name="bioRxiv">
        <title>Improved chromosome-level genome assembly for marigold (Tagetes erecta).</title>
        <authorList>
            <person name="Jiang F."/>
            <person name="Yuan L."/>
            <person name="Wang S."/>
            <person name="Wang H."/>
            <person name="Xu D."/>
            <person name="Wang A."/>
            <person name="Fan W."/>
        </authorList>
    </citation>
    <scope>NUCLEOTIDE SEQUENCE</scope>
    <source>
        <strain evidence="2">WSJ</strain>
        <tissue evidence="2">Leaf</tissue>
    </source>
</reference>
<keyword evidence="3" id="KW-1185">Reference proteome</keyword>
<evidence type="ECO:0000313" key="2">
    <source>
        <dbReference type="EMBL" id="KAK1415235.1"/>
    </source>
</evidence>
<comment type="cofactor">
    <cofactor evidence="1">
        <name>pyridoxal 5'-phosphate</name>
        <dbReference type="ChEBI" id="CHEBI:597326"/>
    </cofactor>
</comment>
<name>A0AAD8K2K2_TARER</name>
<dbReference type="SUPFAM" id="SSF53686">
    <property type="entry name" value="Tryptophan synthase beta subunit-like PLP-dependent enzymes"/>
    <property type="match status" value="1"/>
</dbReference>
<gene>
    <name evidence="2" type="ORF">QVD17_31010</name>
</gene>
<dbReference type="Proteomes" id="UP001229421">
    <property type="component" value="Unassembled WGS sequence"/>
</dbReference>
<accession>A0AAD8K2K2</accession>
<dbReference type="InterPro" id="IPR001216">
    <property type="entry name" value="P-phosphate_BS"/>
</dbReference>
<dbReference type="PROSITE" id="PS00901">
    <property type="entry name" value="CYS_SYNTHASE"/>
    <property type="match status" value="1"/>
</dbReference>
<evidence type="ECO:0000256" key="1">
    <source>
        <dbReference type="ARBA" id="ARBA00001933"/>
    </source>
</evidence>
<dbReference type="AlphaFoldDB" id="A0AAD8K2K2"/>
<evidence type="ECO:0000313" key="3">
    <source>
        <dbReference type="Proteomes" id="UP001229421"/>
    </source>
</evidence>
<sequence length="168" mass="18712">MVDGCGAIIAVKLETMEPCSSVKDRFALSMIKDAEDKATSGNTEFGLAFVAATKELRITDASKGPHKIQGIGAGLIPYVLDVAILDEVIMVSFKLQSFGVKVVKFANDEEVYAVPVRVENYKKMKRFCLVKRCKCIREDARINPDDQLYAEVDKTKHRLIVEKVLSLR</sequence>
<dbReference type="PANTHER" id="PTHR10314">
    <property type="entry name" value="CYSTATHIONINE BETA-SYNTHASE"/>
    <property type="match status" value="1"/>
</dbReference>
<dbReference type="EMBL" id="JAUHHV010000008">
    <property type="protein sequence ID" value="KAK1415235.1"/>
    <property type="molecule type" value="Genomic_DNA"/>
</dbReference>
<organism evidence="2 3">
    <name type="scientific">Tagetes erecta</name>
    <name type="common">African marigold</name>
    <dbReference type="NCBI Taxonomy" id="13708"/>
    <lineage>
        <taxon>Eukaryota</taxon>
        <taxon>Viridiplantae</taxon>
        <taxon>Streptophyta</taxon>
        <taxon>Embryophyta</taxon>
        <taxon>Tracheophyta</taxon>
        <taxon>Spermatophyta</taxon>
        <taxon>Magnoliopsida</taxon>
        <taxon>eudicotyledons</taxon>
        <taxon>Gunneridae</taxon>
        <taxon>Pentapetalae</taxon>
        <taxon>asterids</taxon>
        <taxon>campanulids</taxon>
        <taxon>Asterales</taxon>
        <taxon>Asteraceae</taxon>
        <taxon>Asteroideae</taxon>
        <taxon>Heliantheae alliance</taxon>
        <taxon>Tageteae</taxon>
        <taxon>Tagetes</taxon>
    </lineage>
</organism>
<comment type="caution">
    <text evidence="2">The sequence shown here is derived from an EMBL/GenBank/DDBJ whole genome shotgun (WGS) entry which is preliminary data.</text>
</comment>
<protein>
    <submittedName>
        <fullName evidence="2">Uncharacterized protein</fullName>
    </submittedName>
</protein>
<proteinExistence type="predicted"/>
<dbReference type="InterPro" id="IPR050214">
    <property type="entry name" value="Cys_Synth/Cystath_Beta-Synth"/>
</dbReference>
<dbReference type="GO" id="GO:0006535">
    <property type="term" value="P:cysteine biosynthetic process from serine"/>
    <property type="evidence" value="ECO:0007669"/>
    <property type="project" value="InterPro"/>
</dbReference>
<dbReference type="Gene3D" id="3.40.50.1100">
    <property type="match status" value="2"/>
</dbReference>
<dbReference type="InterPro" id="IPR036052">
    <property type="entry name" value="TrpB-like_PALP_sf"/>
</dbReference>